<dbReference type="InterPro" id="IPR003593">
    <property type="entry name" value="AAA+_ATPase"/>
</dbReference>
<keyword evidence="1" id="KW-0547">Nucleotide-binding</keyword>
<dbReference type="InterPro" id="IPR003959">
    <property type="entry name" value="ATPase_AAA_core"/>
</dbReference>
<evidence type="ECO:0000256" key="2">
    <source>
        <dbReference type="ARBA" id="ARBA00022840"/>
    </source>
</evidence>
<proteinExistence type="inferred from homology"/>
<feature type="region of interest" description="Disordered" evidence="5">
    <location>
        <begin position="495"/>
        <end position="550"/>
    </location>
</feature>
<dbReference type="Proteomes" id="UP001143480">
    <property type="component" value="Unassembled WGS sequence"/>
</dbReference>
<gene>
    <name evidence="7" type="primary">ycf46</name>
    <name evidence="7" type="ORF">GCM10017581_103190</name>
</gene>
<name>A0A9W6KUY6_9ACTN</name>
<protein>
    <recommendedName>
        <fullName evidence="4">Uncharacterized AAA domain-containing protein ycf46</fullName>
    </recommendedName>
</protein>
<evidence type="ECO:0000313" key="8">
    <source>
        <dbReference type="Proteomes" id="UP001143480"/>
    </source>
</evidence>
<dbReference type="GO" id="GO:0005524">
    <property type="term" value="F:ATP binding"/>
    <property type="evidence" value="ECO:0007669"/>
    <property type="project" value="UniProtKB-KW"/>
</dbReference>
<sequence>MAGVGDEIRLYLRARVALIVLVTIEEQRAIEILDDVRRERDPSADLVVWDIAEHFTSAARPPAGHRPLPETGDPGTALDKIKELAAKSPDRRDLYVLKDFHEFWARDPRIRRKLKTLAQQLVYTGASLIVIAPTRTVPVELRNDAVVVELPLPTAPQLRAELDALIDSTAGVRTQLGEPGRAKLAQAALGLTVAQAKRAFAKAIVRDGALDDRGLDTVLQEKKAVVRESGALEFHPVEESPDDVGGLDALKRWLTLRERAFSAEATTYGLPAPKGLALIGIPGTGKSLTAKMIGGLWRLPLLRLDVGALFGSLVGESEERVRLAIQLAETVAPCVLWIDEIEKALAAGGLDGGTSQRVFGTILTWMQEKTAPVFVVATANDVAAMPPETLRRGRFDEVFFLDLPTERERREIIAVHLRKRRRDPEAFDVHHLAQISDGFVGAELEQSVIDAMYHAFAEDRDVRTADLTEALLRTVPLSRSQREVIEHLRAWLRQGRAQPASTAPDRRDQSGRGPGLELDLDLDRPGDGPRDLDRPGDGLREPDGWGGELH</sequence>
<dbReference type="AlphaFoldDB" id="A0A9W6KUY6"/>
<dbReference type="RefSeq" id="WP_261964617.1">
    <property type="nucleotide sequence ID" value="NZ_BAAAXA010000001.1"/>
</dbReference>
<evidence type="ECO:0000256" key="3">
    <source>
        <dbReference type="ARBA" id="ARBA00038088"/>
    </source>
</evidence>
<dbReference type="Gene3D" id="1.10.8.60">
    <property type="match status" value="1"/>
</dbReference>
<reference evidence="7" key="1">
    <citation type="journal article" date="2014" name="Int. J. Syst. Evol. Microbiol.">
        <title>Complete genome sequence of Corynebacterium casei LMG S-19264T (=DSM 44701T), isolated from a smear-ripened cheese.</title>
        <authorList>
            <consortium name="US DOE Joint Genome Institute (JGI-PGF)"/>
            <person name="Walter F."/>
            <person name="Albersmeier A."/>
            <person name="Kalinowski J."/>
            <person name="Ruckert C."/>
        </authorList>
    </citation>
    <scope>NUCLEOTIDE SEQUENCE</scope>
    <source>
        <strain evidence="7">VKM Ac-1321</strain>
    </source>
</reference>
<dbReference type="PANTHER" id="PTHR42960">
    <property type="entry name" value="YCF46 PROTEIN"/>
    <property type="match status" value="1"/>
</dbReference>
<dbReference type="Gene3D" id="3.40.50.300">
    <property type="entry name" value="P-loop containing nucleotide triphosphate hydrolases"/>
    <property type="match status" value="1"/>
</dbReference>
<keyword evidence="8" id="KW-1185">Reference proteome</keyword>
<evidence type="ECO:0000259" key="6">
    <source>
        <dbReference type="SMART" id="SM00382"/>
    </source>
</evidence>
<dbReference type="Pfam" id="PF00004">
    <property type="entry name" value="AAA"/>
    <property type="match status" value="1"/>
</dbReference>
<dbReference type="SMART" id="SM00382">
    <property type="entry name" value="AAA"/>
    <property type="match status" value="1"/>
</dbReference>
<reference evidence="7" key="2">
    <citation type="submission" date="2023-01" db="EMBL/GenBank/DDBJ databases">
        <authorList>
            <person name="Sun Q."/>
            <person name="Evtushenko L."/>
        </authorList>
    </citation>
    <scope>NUCLEOTIDE SEQUENCE</scope>
    <source>
        <strain evidence="7">VKM Ac-1321</strain>
    </source>
</reference>
<evidence type="ECO:0000256" key="4">
    <source>
        <dbReference type="ARBA" id="ARBA00040480"/>
    </source>
</evidence>
<evidence type="ECO:0000256" key="1">
    <source>
        <dbReference type="ARBA" id="ARBA00022741"/>
    </source>
</evidence>
<accession>A0A9W6KUY6</accession>
<dbReference type="PANTHER" id="PTHR42960:SF1">
    <property type="entry name" value="YCF46 PROTEIN"/>
    <property type="match status" value="1"/>
</dbReference>
<dbReference type="InterPro" id="IPR027417">
    <property type="entry name" value="P-loop_NTPase"/>
</dbReference>
<evidence type="ECO:0000313" key="7">
    <source>
        <dbReference type="EMBL" id="GLL08552.1"/>
    </source>
</evidence>
<organism evidence="7 8">
    <name type="scientific">Dactylosporangium matsuzakiense</name>
    <dbReference type="NCBI Taxonomy" id="53360"/>
    <lineage>
        <taxon>Bacteria</taxon>
        <taxon>Bacillati</taxon>
        <taxon>Actinomycetota</taxon>
        <taxon>Actinomycetes</taxon>
        <taxon>Micromonosporales</taxon>
        <taxon>Micromonosporaceae</taxon>
        <taxon>Dactylosporangium</taxon>
    </lineage>
</organism>
<dbReference type="EMBL" id="BSFP01000158">
    <property type="protein sequence ID" value="GLL08552.1"/>
    <property type="molecule type" value="Genomic_DNA"/>
</dbReference>
<dbReference type="GO" id="GO:0016887">
    <property type="term" value="F:ATP hydrolysis activity"/>
    <property type="evidence" value="ECO:0007669"/>
    <property type="project" value="InterPro"/>
</dbReference>
<dbReference type="CDD" id="cd19507">
    <property type="entry name" value="RecA-like_Ycf46-like"/>
    <property type="match status" value="1"/>
</dbReference>
<feature type="domain" description="AAA+ ATPase" evidence="6">
    <location>
        <begin position="272"/>
        <end position="405"/>
    </location>
</feature>
<comment type="caution">
    <text evidence="7">The sequence shown here is derived from an EMBL/GenBank/DDBJ whole genome shotgun (WGS) entry which is preliminary data.</text>
</comment>
<evidence type="ECO:0000256" key="5">
    <source>
        <dbReference type="SAM" id="MobiDB-lite"/>
    </source>
</evidence>
<feature type="compositionally biased region" description="Basic and acidic residues" evidence="5">
    <location>
        <begin position="521"/>
        <end position="550"/>
    </location>
</feature>
<comment type="similarity">
    <text evidence="3">Belongs to the AAA ATPase family. Highly divergent.</text>
</comment>
<keyword evidence="2" id="KW-0067">ATP-binding</keyword>
<dbReference type="SUPFAM" id="SSF52540">
    <property type="entry name" value="P-loop containing nucleoside triphosphate hydrolases"/>
    <property type="match status" value="1"/>
</dbReference>
<dbReference type="InterPro" id="IPR052381">
    <property type="entry name" value="AAA_domain_protein"/>
</dbReference>